<dbReference type="Pfam" id="PF13460">
    <property type="entry name" value="NAD_binding_10"/>
    <property type="match status" value="1"/>
</dbReference>
<dbReference type="InterPro" id="IPR036291">
    <property type="entry name" value="NAD(P)-bd_dom_sf"/>
</dbReference>
<dbReference type="SUPFAM" id="SSF51735">
    <property type="entry name" value="NAD(P)-binding Rossmann-fold domains"/>
    <property type="match status" value="1"/>
</dbReference>
<comment type="caution">
    <text evidence="2">The sequence shown here is derived from an EMBL/GenBank/DDBJ whole genome shotgun (WGS) entry which is preliminary data.</text>
</comment>
<accession>A0ABV6MKB0</accession>
<sequence>MRVAVAGGTGLVGRLVVGELRKAGHEPVVLARSNGIDLISGDGLAEALAGCDEIIDVSNKNTLSRKQAVEFFTTAATNLLNAGSGAKQVITLSIVGIDDVALGYYLGKRAQEEVVRNGPVPWSILRATQFHAFPEQLIDSAPGPFTIVPNSLSQPVGTTDVARALVAQVGRPAAGYLRPIAGPERLRMADMTRRLVKARGVRKMVLPIRLPGAVGKAMAGGALLPRDDFTEGRETFAEYLHQVEKGRR</sequence>
<dbReference type="InterPro" id="IPR051207">
    <property type="entry name" value="ComplexI_NDUFA9_subunit"/>
</dbReference>
<keyword evidence="3" id="KW-1185">Reference proteome</keyword>
<name>A0ABV6MKB0_9PSEU</name>
<evidence type="ECO:0000259" key="1">
    <source>
        <dbReference type="Pfam" id="PF13460"/>
    </source>
</evidence>
<organism evidence="2 3">
    <name type="scientific">Kutzneria chonburiensis</name>
    <dbReference type="NCBI Taxonomy" id="1483604"/>
    <lineage>
        <taxon>Bacteria</taxon>
        <taxon>Bacillati</taxon>
        <taxon>Actinomycetota</taxon>
        <taxon>Actinomycetes</taxon>
        <taxon>Pseudonocardiales</taxon>
        <taxon>Pseudonocardiaceae</taxon>
        <taxon>Kutzneria</taxon>
    </lineage>
</organism>
<dbReference type="RefSeq" id="WP_273939550.1">
    <property type="nucleotide sequence ID" value="NZ_CP097263.1"/>
</dbReference>
<dbReference type="PANTHER" id="PTHR12126">
    <property type="entry name" value="NADH-UBIQUINONE OXIDOREDUCTASE 39 KDA SUBUNIT-RELATED"/>
    <property type="match status" value="1"/>
</dbReference>
<dbReference type="Gene3D" id="3.40.50.720">
    <property type="entry name" value="NAD(P)-binding Rossmann-like Domain"/>
    <property type="match status" value="1"/>
</dbReference>
<dbReference type="EMBL" id="JBHLUD010000001">
    <property type="protein sequence ID" value="MFC0540724.1"/>
    <property type="molecule type" value="Genomic_DNA"/>
</dbReference>
<dbReference type="PANTHER" id="PTHR12126:SF11">
    <property type="entry name" value="NADH DEHYDROGENASE [UBIQUINONE] 1 ALPHA SUBCOMPLEX SUBUNIT 9, MITOCHONDRIAL"/>
    <property type="match status" value="1"/>
</dbReference>
<feature type="domain" description="NAD(P)-binding" evidence="1">
    <location>
        <begin position="7"/>
        <end position="169"/>
    </location>
</feature>
<evidence type="ECO:0000313" key="2">
    <source>
        <dbReference type="EMBL" id="MFC0540724.1"/>
    </source>
</evidence>
<evidence type="ECO:0000313" key="3">
    <source>
        <dbReference type="Proteomes" id="UP001589810"/>
    </source>
</evidence>
<protein>
    <submittedName>
        <fullName evidence="2">SDR family oxidoreductase</fullName>
    </submittedName>
</protein>
<reference evidence="2 3" key="1">
    <citation type="submission" date="2024-09" db="EMBL/GenBank/DDBJ databases">
        <authorList>
            <person name="Sun Q."/>
            <person name="Mori K."/>
        </authorList>
    </citation>
    <scope>NUCLEOTIDE SEQUENCE [LARGE SCALE GENOMIC DNA]</scope>
    <source>
        <strain evidence="2 3">TBRC 1432</strain>
    </source>
</reference>
<gene>
    <name evidence="2" type="ORF">ACFFH7_04500</name>
</gene>
<proteinExistence type="predicted"/>
<dbReference type="Proteomes" id="UP001589810">
    <property type="component" value="Unassembled WGS sequence"/>
</dbReference>
<dbReference type="InterPro" id="IPR016040">
    <property type="entry name" value="NAD(P)-bd_dom"/>
</dbReference>